<dbReference type="Gene3D" id="3.40.190.10">
    <property type="entry name" value="Periplasmic binding protein-like II"/>
    <property type="match status" value="2"/>
</dbReference>
<accession>A0A5H2PV77</accession>
<reference evidence="5" key="1">
    <citation type="submission" date="2018-01" db="EMBL/GenBank/DDBJ databases">
        <title>Complete Genome Sequence of three strains from Ralstonia solanacearum ecotype Moko sequevar IIA-53 from Brazil.</title>
        <authorList>
            <person name="Silva J.R."/>
            <person name="Albuquerque G.M.R."/>
            <person name="Pais A.K.L."/>
            <person name="Silva A.M.F."/>
            <person name="Boiteux M.E.N.F."/>
            <person name="Souza E.B."/>
            <person name="Mariano R.L.R."/>
        </authorList>
    </citation>
    <scope>NUCLEOTIDE SEQUENCE [LARGE SCALE GENOMIC DNA]</scope>
    <source>
        <strain evidence="5">SFC</strain>
        <plasmid evidence="5">unnamed</plasmid>
    </source>
</reference>
<dbReference type="InterPro" id="IPR036388">
    <property type="entry name" value="WH-like_DNA-bd_sf"/>
</dbReference>
<dbReference type="Pfam" id="PF03466">
    <property type="entry name" value="LysR_substrate"/>
    <property type="match status" value="1"/>
</dbReference>
<evidence type="ECO:0000256" key="3">
    <source>
        <dbReference type="ARBA" id="ARBA00023125"/>
    </source>
</evidence>
<dbReference type="EMBL" id="CP026093">
    <property type="protein sequence ID" value="AYB58608.1"/>
    <property type="molecule type" value="Genomic_DNA"/>
</dbReference>
<dbReference type="GeneID" id="61364750"/>
<evidence type="ECO:0000313" key="5">
    <source>
        <dbReference type="EMBL" id="AYB58608.1"/>
    </source>
</evidence>
<evidence type="ECO:0000256" key="2">
    <source>
        <dbReference type="ARBA" id="ARBA00023015"/>
    </source>
</evidence>
<dbReference type="InterPro" id="IPR050389">
    <property type="entry name" value="LysR-type_TF"/>
</dbReference>
<dbReference type="InterPro" id="IPR036390">
    <property type="entry name" value="WH_DNA-bd_sf"/>
</dbReference>
<protein>
    <submittedName>
        <fullName evidence="5">LysR family transcriptional regulator</fullName>
    </submittedName>
</protein>
<dbReference type="GO" id="GO:0003700">
    <property type="term" value="F:DNA-binding transcription factor activity"/>
    <property type="evidence" value="ECO:0007669"/>
    <property type="project" value="InterPro"/>
</dbReference>
<keyword evidence="4" id="KW-0804">Transcription</keyword>
<dbReference type="InterPro" id="IPR000847">
    <property type="entry name" value="LysR_HTH_N"/>
</dbReference>
<dbReference type="Pfam" id="PF00126">
    <property type="entry name" value="HTH_1"/>
    <property type="match status" value="1"/>
</dbReference>
<evidence type="ECO:0000256" key="1">
    <source>
        <dbReference type="ARBA" id="ARBA00009437"/>
    </source>
</evidence>
<dbReference type="RefSeq" id="WP_014619420.1">
    <property type="nucleotide sequence ID" value="NZ_CDLS01000001.1"/>
</dbReference>
<dbReference type="AlphaFoldDB" id="A0A5H2PV77"/>
<dbReference type="InterPro" id="IPR005119">
    <property type="entry name" value="LysR_subst-bd"/>
</dbReference>
<name>A0A5H2PV77_RALSL</name>
<evidence type="ECO:0000256" key="4">
    <source>
        <dbReference type="ARBA" id="ARBA00023163"/>
    </source>
</evidence>
<comment type="similarity">
    <text evidence="1">Belongs to the LysR transcriptional regulatory family.</text>
</comment>
<keyword evidence="5" id="KW-0614">Plasmid</keyword>
<dbReference type="PANTHER" id="PTHR30118:SF15">
    <property type="entry name" value="TRANSCRIPTIONAL REGULATORY PROTEIN"/>
    <property type="match status" value="1"/>
</dbReference>
<dbReference type="Gene3D" id="1.10.10.10">
    <property type="entry name" value="Winged helix-like DNA-binding domain superfamily/Winged helix DNA-binding domain"/>
    <property type="match status" value="1"/>
</dbReference>
<proteinExistence type="inferred from homology"/>
<gene>
    <name evidence="5" type="ORF">C2L97_22005</name>
</gene>
<dbReference type="CDD" id="cd08465">
    <property type="entry name" value="PBP2_ToxR"/>
    <property type="match status" value="1"/>
</dbReference>
<dbReference type="SUPFAM" id="SSF53850">
    <property type="entry name" value="Periplasmic binding protein-like II"/>
    <property type="match status" value="1"/>
</dbReference>
<keyword evidence="3" id="KW-0238">DNA-binding</keyword>
<dbReference type="PANTHER" id="PTHR30118">
    <property type="entry name" value="HTH-TYPE TRANSCRIPTIONAL REGULATOR LEUO-RELATED"/>
    <property type="match status" value="1"/>
</dbReference>
<organism evidence="5">
    <name type="scientific">Ralstonia solanacearum</name>
    <name type="common">Pseudomonas solanacearum</name>
    <dbReference type="NCBI Taxonomy" id="305"/>
    <lineage>
        <taxon>Bacteria</taxon>
        <taxon>Pseudomonadati</taxon>
        <taxon>Pseudomonadota</taxon>
        <taxon>Betaproteobacteria</taxon>
        <taxon>Burkholderiales</taxon>
        <taxon>Burkholderiaceae</taxon>
        <taxon>Ralstonia</taxon>
        <taxon>Ralstonia solanacearum species complex</taxon>
    </lineage>
</organism>
<keyword evidence="2" id="KW-0805">Transcription regulation</keyword>
<geneLocation type="plasmid" evidence="5">
    <name>unnamed</name>
</geneLocation>
<sequence length="302" mass="33605">MDELRRIDLNLLLALHALLAEKHVTRAALRLHKSQPAVSHALAQLRTHFNDPLLVRRNGRMTLTARAQALEQPLNDALIRLNGLLGAPEFDPSQARRRFRLSLSDYAARIVLPPLVRHVRQFAPGLDLAISQASRDAMIAQLADGELDLALGIFPDAPGDIKVQDLFPEAFISLADRAVLPAKGDLSLEEWLQRPHMMLALRPDANDEIEQALASQGLRRHIALALPHWSAAVELLAGTDLILTVASRAVGPIRRHRNLRQFAPPLVLSRFAYQQAWHARREGDPAHHWLRQTILACSQPAG</sequence>
<dbReference type="PRINTS" id="PR00039">
    <property type="entry name" value="HTHLYSR"/>
</dbReference>
<dbReference type="SUPFAM" id="SSF46785">
    <property type="entry name" value="Winged helix' DNA-binding domain"/>
    <property type="match status" value="1"/>
</dbReference>
<dbReference type="GO" id="GO:0003677">
    <property type="term" value="F:DNA binding"/>
    <property type="evidence" value="ECO:0007669"/>
    <property type="project" value="UniProtKB-KW"/>
</dbReference>
<dbReference type="PROSITE" id="PS50931">
    <property type="entry name" value="HTH_LYSR"/>
    <property type="match status" value="1"/>
</dbReference>